<dbReference type="EMBL" id="JAOSHN010000001">
    <property type="protein sequence ID" value="MCU7377262.1"/>
    <property type="molecule type" value="Genomic_DNA"/>
</dbReference>
<keyword evidence="3 7" id="KW-0032">Aminotransferase</keyword>
<reference evidence="7" key="1">
    <citation type="submission" date="2022-09" db="EMBL/GenBank/DDBJ databases">
        <title>Culturomic study of gut microbiota in children with autism spectrum disorder.</title>
        <authorList>
            <person name="Efimov B.A."/>
            <person name="Chaplin A.V."/>
            <person name="Sokolova S.R."/>
            <person name="Pikina A.P."/>
            <person name="Korzhanova M."/>
            <person name="Belova V."/>
            <person name="Korostin D."/>
        </authorList>
    </citation>
    <scope>NUCLEOTIDE SEQUENCE</scope>
    <source>
        <strain evidence="7">ASD5510</strain>
    </source>
</reference>
<protein>
    <submittedName>
        <fullName evidence="7">Pyridoxal phosphate-dependent aminotransferase</fullName>
    </submittedName>
</protein>
<dbReference type="PANTHER" id="PTHR46383">
    <property type="entry name" value="ASPARTATE AMINOTRANSFERASE"/>
    <property type="match status" value="1"/>
</dbReference>
<evidence type="ECO:0000256" key="1">
    <source>
        <dbReference type="ARBA" id="ARBA00001933"/>
    </source>
</evidence>
<dbReference type="Gene3D" id="3.40.640.10">
    <property type="entry name" value="Type I PLP-dependent aspartate aminotransferase-like (Major domain)"/>
    <property type="match status" value="1"/>
</dbReference>
<dbReference type="CDD" id="cd00609">
    <property type="entry name" value="AAT_like"/>
    <property type="match status" value="1"/>
</dbReference>
<evidence type="ECO:0000256" key="3">
    <source>
        <dbReference type="ARBA" id="ARBA00022576"/>
    </source>
</evidence>
<keyword evidence="5" id="KW-0663">Pyridoxal phosphate</keyword>
<gene>
    <name evidence="7" type="ORF">OBO34_02715</name>
</gene>
<dbReference type="RefSeq" id="WP_269478359.1">
    <property type="nucleotide sequence ID" value="NZ_JAOSHN010000001.1"/>
</dbReference>
<dbReference type="AlphaFoldDB" id="A0A9J6QUD6"/>
<feature type="domain" description="Aminotransferase class I/classII large" evidence="6">
    <location>
        <begin position="26"/>
        <end position="371"/>
    </location>
</feature>
<dbReference type="GO" id="GO:0030170">
    <property type="term" value="F:pyridoxal phosphate binding"/>
    <property type="evidence" value="ECO:0007669"/>
    <property type="project" value="InterPro"/>
</dbReference>
<dbReference type="InterPro" id="IPR004839">
    <property type="entry name" value="Aminotransferase_I/II_large"/>
</dbReference>
<evidence type="ECO:0000256" key="5">
    <source>
        <dbReference type="ARBA" id="ARBA00022898"/>
    </source>
</evidence>
<proteinExistence type="inferred from homology"/>
<evidence type="ECO:0000256" key="4">
    <source>
        <dbReference type="ARBA" id="ARBA00022679"/>
    </source>
</evidence>
<dbReference type="Pfam" id="PF00155">
    <property type="entry name" value="Aminotran_1_2"/>
    <property type="match status" value="1"/>
</dbReference>
<dbReference type="FunFam" id="3.40.640.10:FF:000033">
    <property type="entry name" value="Aspartate aminotransferase"/>
    <property type="match status" value="1"/>
</dbReference>
<evidence type="ECO:0000313" key="7">
    <source>
        <dbReference type="EMBL" id="MCU7377262.1"/>
    </source>
</evidence>
<comment type="cofactor">
    <cofactor evidence="1">
        <name>pyridoxal 5'-phosphate</name>
        <dbReference type="ChEBI" id="CHEBI:597326"/>
    </cofactor>
</comment>
<dbReference type="Gene3D" id="3.90.1150.10">
    <property type="entry name" value="Aspartate Aminotransferase, domain 1"/>
    <property type="match status" value="1"/>
</dbReference>
<evidence type="ECO:0000313" key="8">
    <source>
        <dbReference type="Proteomes" id="UP001065549"/>
    </source>
</evidence>
<accession>A0A9J6QUD6</accession>
<dbReference type="GO" id="GO:0006520">
    <property type="term" value="P:amino acid metabolic process"/>
    <property type="evidence" value="ECO:0007669"/>
    <property type="project" value="InterPro"/>
</dbReference>
<dbReference type="PANTHER" id="PTHR46383:SF1">
    <property type="entry name" value="ASPARTATE AMINOTRANSFERASE"/>
    <property type="match status" value="1"/>
</dbReference>
<evidence type="ECO:0000259" key="6">
    <source>
        <dbReference type="Pfam" id="PF00155"/>
    </source>
</evidence>
<dbReference type="InterPro" id="IPR015421">
    <property type="entry name" value="PyrdxlP-dep_Trfase_major"/>
</dbReference>
<dbReference type="SUPFAM" id="SSF53383">
    <property type="entry name" value="PLP-dependent transferases"/>
    <property type="match status" value="1"/>
</dbReference>
<organism evidence="7 8">
    <name type="scientific">Hominibacterium faecale</name>
    <dbReference type="NCBI Taxonomy" id="2839743"/>
    <lineage>
        <taxon>Bacteria</taxon>
        <taxon>Bacillati</taxon>
        <taxon>Bacillota</taxon>
        <taxon>Clostridia</taxon>
        <taxon>Peptostreptococcales</taxon>
        <taxon>Anaerovoracaceae</taxon>
        <taxon>Hominibacterium</taxon>
    </lineage>
</organism>
<dbReference type="InterPro" id="IPR050596">
    <property type="entry name" value="AspAT/PAT-like"/>
</dbReference>
<comment type="caution">
    <text evidence="7">The sequence shown here is derived from an EMBL/GenBank/DDBJ whole genome shotgun (WGS) entry which is preliminary data.</text>
</comment>
<dbReference type="InterPro" id="IPR015422">
    <property type="entry name" value="PyrdxlP-dep_Trfase_small"/>
</dbReference>
<keyword evidence="4" id="KW-0808">Transferase</keyword>
<sequence>MISKKALNTPSSGIRLMYNAAVKYENVLNFCIGEPGFQTPEHIVEAARKALLEGCTKYTHNAGVLKLRQAIADKLKRENHLDVDPEKNIICTTGAGEAILLALLTLADPGDDVLIPAPGWTNYYGHLGIAGLNNVTVKTKEEDRFCPRAQAIEEALTEKSRVLILNTPANPTGTVIPESELYEIAKIAEKYDLAVLADEPYEKFIYDEQKHVSFASLPKMAARTVTINSFSKTYCMTGWRVGYASGPEEVIRGMTKFQENVSSCVNAAAQQGAVAALTGPQDEIKTMKAAYETCRNLLTEGLNHIAGFSCIKPQGAFYVFANIEEMGMDSLSAAMMILDRTRITMAPGSSFGKDGEGFLRISFCAGREDIEEMLLRLEKEFGRK</sequence>
<evidence type="ECO:0000256" key="2">
    <source>
        <dbReference type="ARBA" id="ARBA00007441"/>
    </source>
</evidence>
<dbReference type="GO" id="GO:0008483">
    <property type="term" value="F:transaminase activity"/>
    <property type="evidence" value="ECO:0007669"/>
    <property type="project" value="UniProtKB-KW"/>
</dbReference>
<keyword evidence="8" id="KW-1185">Reference proteome</keyword>
<dbReference type="InterPro" id="IPR015424">
    <property type="entry name" value="PyrdxlP-dep_Trfase"/>
</dbReference>
<comment type="similarity">
    <text evidence="2">Belongs to the class-I pyridoxal-phosphate-dependent aminotransferase family.</text>
</comment>
<name>A0A9J6QUD6_9FIRM</name>
<dbReference type="Proteomes" id="UP001065549">
    <property type="component" value="Unassembled WGS sequence"/>
</dbReference>